<dbReference type="PANTHER" id="PTHR47810">
    <property type="entry name" value="DNA LIGASE"/>
    <property type="match status" value="1"/>
</dbReference>
<gene>
    <name evidence="7" type="primary">ABSGL_02050.1 scaffold 2596</name>
</gene>
<sequence length="535" mass="61431">MFTSIFRHQRKYVLYPRHYSTEVPSPTKLLDQLHQLSVAVNQTQSVTGKRQILQQYPTCQAILKRIYDPHRRHFVSSKAVYAYMIKQNLKHQSNNDKILPTTATTTTDLLSATSEFTSLEALLDALSSRQLTGHAALDAILAFYQHHCTNTIEQQMFWRVLDRDLKMGVSIQTIRRLLMTNDNTANTTSATLPDDTDDVSSTPATIPQQELYDRRFMKVSLAATMRPVDETKLWDDIAKTGPCYVSRKLDGVRCITLIQYLDSQEAPHITFCSRTGRVFDTLGKVEQAIRQQLDKQDSLKWRRHDMVLDGEICVYPSSDGDDLESRKEDFLTTMRQIRTLKRQMEHPVYQIFDVIGLDVFRQGKGGPLFQERQQQLEDFIRSYQGDHLSLVQQTPVSSPDQLAVLKDKVARFGWEGLIVRKNVKYEGKRSRNMLKIKEWEDAEYLVQRIETGTMRMPDTGQQKRVMTNVIIHHKGNDVSVGSGFSLQKRLDYANHPDLILGKLITVQYFSESLGDSGNLSLRFPSVKAVYDDGRD</sequence>
<evidence type="ECO:0000256" key="5">
    <source>
        <dbReference type="ARBA" id="ARBA00023204"/>
    </source>
</evidence>
<keyword evidence="3" id="KW-0235">DNA replication</keyword>
<keyword evidence="5" id="KW-0234">DNA repair</keyword>
<dbReference type="AlphaFoldDB" id="A0A163J1R4"/>
<dbReference type="InterPro" id="IPR012340">
    <property type="entry name" value="NA-bd_OB-fold"/>
</dbReference>
<keyword evidence="4" id="KW-0227">DNA damage</keyword>
<feature type="domain" description="ATP-dependent DNA ligase family profile" evidence="6">
    <location>
        <begin position="241"/>
        <end position="437"/>
    </location>
</feature>
<keyword evidence="8" id="KW-1185">Reference proteome</keyword>
<evidence type="ECO:0000313" key="7">
    <source>
        <dbReference type="EMBL" id="SAL96634.1"/>
    </source>
</evidence>
<protein>
    <recommendedName>
        <fullName evidence="6">ATP-dependent DNA ligase family profile domain-containing protein</fullName>
    </recommendedName>
</protein>
<organism evidence="7">
    <name type="scientific">Absidia glauca</name>
    <name type="common">Pin mould</name>
    <dbReference type="NCBI Taxonomy" id="4829"/>
    <lineage>
        <taxon>Eukaryota</taxon>
        <taxon>Fungi</taxon>
        <taxon>Fungi incertae sedis</taxon>
        <taxon>Mucoromycota</taxon>
        <taxon>Mucoromycotina</taxon>
        <taxon>Mucoromycetes</taxon>
        <taxon>Mucorales</taxon>
        <taxon>Cunninghamellaceae</taxon>
        <taxon>Absidia</taxon>
    </lineage>
</organism>
<dbReference type="InterPro" id="IPR012310">
    <property type="entry name" value="DNA_ligase_ATP-dep_cent"/>
</dbReference>
<dbReference type="EMBL" id="LT551165">
    <property type="protein sequence ID" value="SAL96634.1"/>
    <property type="molecule type" value="Genomic_DNA"/>
</dbReference>
<evidence type="ECO:0000256" key="3">
    <source>
        <dbReference type="ARBA" id="ARBA00022705"/>
    </source>
</evidence>
<evidence type="ECO:0000259" key="6">
    <source>
        <dbReference type="Pfam" id="PF01068"/>
    </source>
</evidence>
<dbReference type="Gene3D" id="3.30.470.30">
    <property type="entry name" value="DNA ligase/mRNA capping enzyme"/>
    <property type="match status" value="1"/>
</dbReference>
<reference evidence="7" key="1">
    <citation type="submission" date="2016-04" db="EMBL/GenBank/DDBJ databases">
        <authorList>
            <person name="Evans L.H."/>
            <person name="Alamgir A."/>
            <person name="Owens N."/>
            <person name="Weber N.D."/>
            <person name="Virtaneva K."/>
            <person name="Barbian K."/>
            <person name="Babar A."/>
            <person name="Rosenke K."/>
        </authorList>
    </citation>
    <scope>NUCLEOTIDE SEQUENCE [LARGE SCALE GENOMIC DNA]</scope>
    <source>
        <strain evidence="7">CBS 101.48</strain>
    </source>
</reference>
<dbReference type="PANTHER" id="PTHR47810:SF1">
    <property type="entry name" value="DNA LIGASE B"/>
    <property type="match status" value="1"/>
</dbReference>
<dbReference type="GO" id="GO:0003910">
    <property type="term" value="F:DNA ligase (ATP) activity"/>
    <property type="evidence" value="ECO:0007669"/>
    <property type="project" value="InterPro"/>
</dbReference>
<dbReference type="OrthoDB" id="411785at2759"/>
<dbReference type="Proteomes" id="UP000078561">
    <property type="component" value="Unassembled WGS sequence"/>
</dbReference>
<dbReference type="GO" id="GO:0006310">
    <property type="term" value="P:DNA recombination"/>
    <property type="evidence" value="ECO:0007669"/>
    <property type="project" value="InterPro"/>
</dbReference>
<name>A0A163J1R4_ABSGL</name>
<keyword evidence="2" id="KW-0436">Ligase</keyword>
<dbReference type="GO" id="GO:0005524">
    <property type="term" value="F:ATP binding"/>
    <property type="evidence" value="ECO:0007669"/>
    <property type="project" value="InterPro"/>
</dbReference>
<dbReference type="SUPFAM" id="SSF50249">
    <property type="entry name" value="Nucleic acid-binding proteins"/>
    <property type="match status" value="1"/>
</dbReference>
<evidence type="ECO:0000256" key="1">
    <source>
        <dbReference type="ARBA" id="ARBA00001968"/>
    </source>
</evidence>
<dbReference type="Pfam" id="PF01068">
    <property type="entry name" value="DNA_ligase_A_M"/>
    <property type="match status" value="1"/>
</dbReference>
<dbReference type="SUPFAM" id="SSF56091">
    <property type="entry name" value="DNA ligase/mRNA capping enzyme, catalytic domain"/>
    <property type="match status" value="1"/>
</dbReference>
<dbReference type="GO" id="GO:0006260">
    <property type="term" value="P:DNA replication"/>
    <property type="evidence" value="ECO:0007669"/>
    <property type="project" value="UniProtKB-KW"/>
</dbReference>
<evidence type="ECO:0000313" key="8">
    <source>
        <dbReference type="Proteomes" id="UP000078561"/>
    </source>
</evidence>
<dbReference type="InterPro" id="IPR050326">
    <property type="entry name" value="NAD_dep_DNA_ligaseB"/>
</dbReference>
<proteinExistence type="predicted"/>
<comment type="cofactor">
    <cofactor evidence="1">
        <name>a divalent metal cation</name>
        <dbReference type="ChEBI" id="CHEBI:60240"/>
    </cofactor>
</comment>
<accession>A0A163J1R4</accession>
<dbReference type="GO" id="GO:0006281">
    <property type="term" value="P:DNA repair"/>
    <property type="evidence" value="ECO:0007669"/>
    <property type="project" value="UniProtKB-KW"/>
</dbReference>
<evidence type="ECO:0000256" key="4">
    <source>
        <dbReference type="ARBA" id="ARBA00022763"/>
    </source>
</evidence>
<dbReference type="Gene3D" id="2.40.50.140">
    <property type="entry name" value="Nucleic acid-binding proteins"/>
    <property type="match status" value="1"/>
</dbReference>
<dbReference type="InParanoid" id="A0A163J1R4"/>
<dbReference type="OMA" id="LEIFYRC"/>
<evidence type="ECO:0000256" key="2">
    <source>
        <dbReference type="ARBA" id="ARBA00022598"/>
    </source>
</evidence>